<dbReference type="Pfam" id="PF08863">
    <property type="entry name" value="YolD"/>
    <property type="match status" value="1"/>
</dbReference>
<dbReference type="InterPro" id="IPR014962">
    <property type="entry name" value="YolD"/>
</dbReference>
<gene>
    <name evidence="1" type="ORF">HHH54_10360</name>
</gene>
<organism evidence="1 2">
    <name type="scientific">Staphylococcus canis</name>
    <dbReference type="NCBI Taxonomy" id="2724942"/>
    <lineage>
        <taxon>Bacteria</taxon>
        <taxon>Bacillati</taxon>
        <taxon>Bacillota</taxon>
        <taxon>Bacilli</taxon>
        <taxon>Bacillales</taxon>
        <taxon>Staphylococcaceae</taxon>
        <taxon>Staphylococcus</taxon>
    </lineage>
</organism>
<dbReference type="PANTHER" id="PTHR40051">
    <property type="entry name" value="IG HYPOTHETICAL 15966"/>
    <property type="match status" value="1"/>
</dbReference>
<comment type="caution">
    <text evidence="1">The sequence shown here is derived from an EMBL/GenBank/DDBJ whole genome shotgun (WGS) entry which is preliminary data.</text>
</comment>
<dbReference type="PANTHER" id="PTHR40051:SF1">
    <property type="entry name" value="YOLD-LIKE FAMILY PROTEIN"/>
    <property type="match status" value="1"/>
</dbReference>
<evidence type="ECO:0000313" key="1">
    <source>
        <dbReference type="EMBL" id="MBI5975964.1"/>
    </source>
</evidence>
<dbReference type="EMBL" id="JABANU010000036">
    <property type="protein sequence ID" value="MBI5975964.1"/>
    <property type="molecule type" value="Genomic_DNA"/>
</dbReference>
<protein>
    <submittedName>
        <fullName evidence="1">YolD-like family protein</fullName>
    </submittedName>
</protein>
<dbReference type="RefSeq" id="WP_198618735.1">
    <property type="nucleotide sequence ID" value="NZ_JABANU010000036.1"/>
</dbReference>
<keyword evidence="2" id="KW-1185">Reference proteome</keyword>
<proteinExistence type="predicted"/>
<accession>A0ABS0TDX0</accession>
<name>A0ABS0TDX0_9STAP</name>
<reference evidence="1 2" key="1">
    <citation type="submission" date="2020-04" db="EMBL/GenBank/DDBJ databases">
        <title>Staphylococcus species from domestic dog.</title>
        <authorList>
            <person name="Paterson G.K."/>
        </authorList>
    </citation>
    <scope>NUCLEOTIDE SEQUENCE [LARGE SCALE GENOMIC DNA]</scope>
    <source>
        <strain evidence="1 2">H16/1A</strain>
    </source>
</reference>
<sequence>MINPDAPDPYKYETDYRKIPRQYLNPRIPNGRGIVKWAPFATLPEQFEAIKQFEKNQLKIEKPTLSEAQMQDINYILHIKLARNEFTTIHYWRNGHIHKIQGYISKVDPINHTLILTNARRTDRLTIDLTELYQVE</sequence>
<evidence type="ECO:0000313" key="2">
    <source>
        <dbReference type="Proteomes" id="UP000751852"/>
    </source>
</evidence>
<dbReference type="Proteomes" id="UP000751852">
    <property type="component" value="Unassembled WGS sequence"/>
</dbReference>